<organism evidence="3 5">
    <name type="scientific">Sphingomonas yabuuchiae</name>
    <dbReference type="NCBI Taxonomy" id="172044"/>
    <lineage>
        <taxon>Bacteria</taxon>
        <taxon>Pseudomonadati</taxon>
        <taxon>Pseudomonadota</taxon>
        <taxon>Alphaproteobacteria</taxon>
        <taxon>Sphingomonadales</taxon>
        <taxon>Sphingomonadaceae</taxon>
        <taxon>Sphingomonas</taxon>
    </lineage>
</organism>
<keyword evidence="2" id="KW-0418">Kinase</keyword>
<dbReference type="Gene3D" id="3.40.50.10330">
    <property type="entry name" value="Probable inorganic polyphosphate/atp-NAD kinase, domain 1"/>
    <property type="match status" value="1"/>
</dbReference>
<protein>
    <submittedName>
        <fullName evidence="2">Diacylglycerol kinase family enzyme</fullName>
    </submittedName>
</protein>
<accession>A0AA41A1K7</accession>
<evidence type="ECO:0000313" key="5">
    <source>
        <dbReference type="Proteomes" id="UP000704529"/>
    </source>
</evidence>
<sequence length="289" mass="30885">MRRCWLVTNAGSGSTAADGIAQIETRLAAQGRTLVGRTGFPDQAIPSPMDLNTAGATLVVLLAGDGTVNAVLTALDGWAGSVLILPGGTMNLLAKQLHGDVSAETILERLEQRPPPRRIALPYVTGDGHRAYAGLILGPATRWVHAREAARAGRPRQLLRAIGQAWRRTFGRGLRLQDMPELPRAYQAVFVQPGEAVMALTAVDARHWRRMMELGWAAMRGNWAEAKGVTRATASSFRLASRKAGLALFDGEPRMLGTRCTITTGRTCALVLATDQAPSSVVRSSSEGS</sequence>
<reference evidence="2 4" key="1">
    <citation type="submission" date="2020-08" db="EMBL/GenBank/DDBJ databases">
        <title>Genomic Encyclopedia of Type Strains, Phase IV (KMG-IV): sequencing the most valuable type-strain genomes for metagenomic binning, comparative biology and taxonomic classification.</title>
        <authorList>
            <person name="Goeker M."/>
        </authorList>
    </citation>
    <scope>NUCLEOTIDE SEQUENCE [LARGE SCALE GENOMIC DNA]</scope>
    <source>
        <strain evidence="2 4">DSM 14562</strain>
    </source>
</reference>
<dbReference type="EMBL" id="JAFHKU010000135">
    <property type="protein sequence ID" value="MBN3560375.1"/>
    <property type="molecule type" value="Genomic_DNA"/>
</dbReference>
<proteinExistence type="predicted"/>
<dbReference type="SUPFAM" id="SSF111331">
    <property type="entry name" value="NAD kinase/diacylglycerol kinase-like"/>
    <property type="match status" value="1"/>
</dbReference>
<dbReference type="Proteomes" id="UP000584663">
    <property type="component" value="Unassembled WGS sequence"/>
</dbReference>
<dbReference type="InterPro" id="IPR017438">
    <property type="entry name" value="ATP-NAD_kinase_N"/>
</dbReference>
<gene>
    <name evidence="2" type="ORF">GGQ89_002562</name>
    <name evidence="3" type="ORF">JYA60_19305</name>
</gene>
<keyword evidence="4" id="KW-1185">Reference proteome</keyword>
<dbReference type="RefSeq" id="WP_206362806.1">
    <property type="nucleotide sequence ID" value="NZ_JACHNX010000009.1"/>
</dbReference>
<dbReference type="Proteomes" id="UP000704529">
    <property type="component" value="Unassembled WGS sequence"/>
</dbReference>
<evidence type="ECO:0000259" key="1">
    <source>
        <dbReference type="PROSITE" id="PS50146"/>
    </source>
</evidence>
<keyword evidence="2" id="KW-0808">Transferase</keyword>
<comment type="caution">
    <text evidence="3">The sequence shown here is derived from an EMBL/GenBank/DDBJ whole genome shotgun (WGS) entry which is preliminary data.</text>
</comment>
<feature type="domain" description="DAGKc" evidence="1">
    <location>
        <begin position="1"/>
        <end position="128"/>
    </location>
</feature>
<dbReference type="PROSITE" id="PS50146">
    <property type="entry name" value="DAGK"/>
    <property type="match status" value="1"/>
</dbReference>
<evidence type="ECO:0000313" key="2">
    <source>
        <dbReference type="EMBL" id="MBB4610332.1"/>
    </source>
</evidence>
<dbReference type="InterPro" id="IPR016064">
    <property type="entry name" value="NAD/diacylglycerol_kinase_sf"/>
</dbReference>
<evidence type="ECO:0000313" key="4">
    <source>
        <dbReference type="Proteomes" id="UP000584663"/>
    </source>
</evidence>
<name>A0AA41A1K7_9SPHN</name>
<dbReference type="EMBL" id="JACHNX010000009">
    <property type="protein sequence ID" value="MBB4610332.1"/>
    <property type="molecule type" value="Genomic_DNA"/>
</dbReference>
<reference evidence="3" key="2">
    <citation type="submission" date="2021-01" db="EMBL/GenBank/DDBJ databases">
        <title>Genome Sequencing of Type Strains.</title>
        <authorList>
            <person name="Lemaire J.F."/>
            <person name="Inderbitzin P."/>
            <person name="Collins S.B."/>
            <person name="Wespe N."/>
            <person name="Knight-Connoni V."/>
        </authorList>
    </citation>
    <scope>NUCLEOTIDE SEQUENCE</scope>
    <source>
        <strain evidence="3">DSM 14562</strain>
    </source>
</reference>
<dbReference type="InterPro" id="IPR001206">
    <property type="entry name" value="Diacylglycerol_kinase_cat_dom"/>
</dbReference>
<evidence type="ECO:0000313" key="3">
    <source>
        <dbReference type="EMBL" id="MBN3560375.1"/>
    </source>
</evidence>
<dbReference type="GO" id="GO:0016301">
    <property type="term" value="F:kinase activity"/>
    <property type="evidence" value="ECO:0007669"/>
    <property type="project" value="UniProtKB-KW"/>
</dbReference>
<dbReference type="Pfam" id="PF00781">
    <property type="entry name" value="DAGK_cat"/>
    <property type="match status" value="1"/>
</dbReference>
<dbReference type="AlphaFoldDB" id="A0AA41A1K7"/>